<sequence length="73" mass="7780">MGPAGVVPDLTGASPGTGLAIGLNSFILNTSGSEWNVSFDHPNPFDHPKDPLLMFTHPEVLHVPLGHRAGRRQ</sequence>
<comment type="caution">
    <text evidence="1">The sequence shown here is derived from an EMBL/GenBank/DDBJ whole genome shotgun (WGS) entry which is preliminary data.</text>
</comment>
<dbReference type="Proteomes" id="UP001500282">
    <property type="component" value="Unassembled WGS sequence"/>
</dbReference>
<evidence type="ECO:0000313" key="1">
    <source>
        <dbReference type="EMBL" id="GAA1268546.1"/>
    </source>
</evidence>
<proteinExistence type="predicted"/>
<accession>A0ABN1WVV7</accession>
<organism evidence="1 2">
    <name type="scientific">Streptomyces javensis</name>
    <dbReference type="NCBI Taxonomy" id="114698"/>
    <lineage>
        <taxon>Bacteria</taxon>
        <taxon>Bacillati</taxon>
        <taxon>Actinomycetota</taxon>
        <taxon>Actinomycetes</taxon>
        <taxon>Kitasatosporales</taxon>
        <taxon>Streptomycetaceae</taxon>
        <taxon>Streptomyces</taxon>
        <taxon>Streptomyces violaceusniger group</taxon>
    </lineage>
</organism>
<protein>
    <submittedName>
        <fullName evidence="1">Uncharacterized protein</fullName>
    </submittedName>
</protein>
<gene>
    <name evidence="1" type="ORF">GCM10009579_28870</name>
</gene>
<reference evidence="1 2" key="1">
    <citation type="journal article" date="2019" name="Int. J. Syst. Evol. Microbiol.">
        <title>The Global Catalogue of Microorganisms (GCM) 10K type strain sequencing project: providing services to taxonomists for standard genome sequencing and annotation.</title>
        <authorList>
            <consortium name="The Broad Institute Genomics Platform"/>
            <consortium name="The Broad Institute Genome Sequencing Center for Infectious Disease"/>
            <person name="Wu L."/>
            <person name="Ma J."/>
        </authorList>
    </citation>
    <scope>NUCLEOTIDE SEQUENCE [LARGE SCALE GENOMIC DNA]</scope>
    <source>
        <strain evidence="1 2">JCM 11448</strain>
    </source>
</reference>
<keyword evidence="2" id="KW-1185">Reference proteome</keyword>
<evidence type="ECO:0000313" key="2">
    <source>
        <dbReference type="Proteomes" id="UP001500282"/>
    </source>
</evidence>
<name>A0ABN1WVV7_9ACTN</name>
<dbReference type="EMBL" id="BAAAIH010000013">
    <property type="protein sequence ID" value="GAA1268546.1"/>
    <property type="molecule type" value="Genomic_DNA"/>
</dbReference>